<gene>
    <name evidence="5" type="ORF">HQM25_01175</name>
</gene>
<dbReference type="GO" id="GO:0003700">
    <property type="term" value="F:DNA-binding transcription factor activity"/>
    <property type="evidence" value="ECO:0007669"/>
    <property type="project" value="TreeGrafter"/>
</dbReference>
<dbReference type="InterPro" id="IPR050109">
    <property type="entry name" value="HTH-type_TetR-like_transc_reg"/>
</dbReference>
<dbReference type="EMBL" id="CP054038">
    <property type="protein sequence ID" value="QKJ18160.1"/>
    <property type="molecule type" value="Genomic_DNA"/>
</dbReference>
<evidence type="ECO:0000256" key="3">
    <source>
        <dbReference type="SAM" id="MobiDB-lite"/>
    </source>
</evidence>
<dbReference type="InterPro" id="IPR036271">
    <property type="entry name" value="Tet_transcr_reg_TetR-rel_C_sf"/>
</dbReference>
<dbReference type="PANTHER" id="PTHR30055:SF226">
    <property type="entry name" value="HTH-TYPE TRANSCRIPTIONAL REGULATOR PKSA"/>
    <property type="match status" value="1"/>
</dbReference>
<dbReference type="InterPro" id="IPR009057">
    <property type="entry name" value="Homeodomain-like_sf"/>
</dbReference>
<dbReference type="Proteomes" id="UP000502498">
    <property type="component" value="Chromosome"/>
</dbReference>
<name>A0A7D4TDK1_9MICO</name>
<proteinExistence type="predicted"/>
<protein>
    <submittedName>
        <fullName evidence="5">TetR/AcrR family transcriptional regulator</fullName>
    </submittedName>
</protein>
<reference evidence="5 6" key="1">
    <citation type="submission" date="2020-05" db="EMBL/GenBank/DDBJ databases">
        <title>Strain PA2F3 complete genome.</title>
        <authorList>
            <person name="Kim Y.-S."/>
            <person name="Kim S.-J."/>
            <person name="Jung H.-k."/>
            <person name="Kim S.-E."/>
            <person name="Kim K.-H."/>
        </authorList>
    </citation>
    <scope>NUCLEOTIDE SEQUENCE [LARGE SCALE GENOMIC DNA]</scope>
    <source>
        <strain evidence="5 6">PA2F3</strain>
    </source>
</reference>
<dbReference type="Pfam" id="PF00440">
    <property type="entry name" value="TetR_N"/>
    <property type="match status" value="1"/>
</dbReference>
<dbReference type="SUPFAM" id="SSF48498">
    <property type="entry name" value="Tetracyclin repressor-like, C-terminal domain"/>
    <property type="match status" value="1"/>
</dbReference>
<evidence type="ECO:0000259" key="4">
    <source>
        <dbReference type="PROSITE" id="PS50977"/>
    </source>
</evidence>
<sequence>MTPSSCDPSTQLRVVEGRSLSLNVTAVVSFQERVTNLVTLGNRRTRDERLDHVSTNGTDSAVTPAAASSTRRGRRGPYASTPARRAQIVRAALASIAEHGYERASLRDIAARADVTHAALLRHFASKDDLLLAALAQRDIDDEEFARHIMESRVPAERVLSGVLADEFAHPERQRNWLAITVAATNPEHPAHDFFVARRARMRAHFSSGRFGTAEDGEELTADEKVTMLMAMIDGLRIQALMDPEQDVLPLLEVFMRLISAPATD</sequence>
<feature type="region of interest" description="Disordered" evidence="3">
    <location>
        <begin position="48"/>
        <end position="82"/>
    </location>
</feature>
<dbReference type="GO" id="GO:0000976">
    <property type="term" value="F:transcription cis-regulatory region binding"/>
    <property type="evidence" value="ECO:0007669"/>
    <property type="project" value="TreeGrafter"/>
</dbReference>
<keyword evidence="1 2" id="KW-0238">DNA-binding</keyword>
<evidence type="ECO:0000256" key="1">
    <source>
        <dbReference type="ARBA" id="ARBA00023125"/>
    </source>
</evidence>
<dbReference type="InterPro" id="IPR001647">
    <property type="entry name" value="HTH_TetR"/>
</dbReference>
<dbReference type="AlphaFoldDB" id="A0A7D4TDK1"/>
<dbReference type="PROSITE" id="PS50977">
    <property type="entry name" value="HTH_TETR_2"/>
    <property type="match status" value="1"/>
</dbReference>
<evidence type="ECO:0000313" key="6">
    <source>
        <dbReference type="Proteomes" id="UP000502498"/>
    </source>
</evidence>
<evidence type="ECO:0000256" key="2">
    <source>
        <dbReference type="PROSITE-ProRule" id="PRU00335"/>
    </source>
</evidence>
<evidence type="ECO:0000313" key="5">
    <source>
        <dbReference type="EMBL" id="QKJ18160.1"/>
    </source>
</evidence>
<accession>A0A7D4TDK1</accession>
<organism evidence="5 6">
    <name type="scientific">Microbacterium hominis</name>
    <dbReference type="NCBI Taxonomy" id="162426"/>
    <lineage>
        <taxon>Bacteria</taxon>
        <taxon>Bacillati</taxon>
        <taxon>Actinomycetota</taxon>
        <taxon>Actinomycetes</taxon>
        <taxon>Micrococcales</taxon>
        <taxon>Microbacteriaceae</taxon>
        <taxon>Microbacterium</taxon>
    </lineage>
</organism>
<dbReference type="PRINTS" id="PR00455">
    <property type="entry name" value="HTHTETR"/>
</dbReference>
<dbReference type="SUPFAM" id="SSF46689">
    <property type="entry name" value="Homeodomain-like"/>
    <property type="match status" value="1"/>
</dbReference>
<feature type="domain" description="HTH tetR-type" evidence="4">
    <location>
        <begin position="82"/>
        <end position="142"/>
    </location>
</feature>
<feature type="DNA-binding region" description="H-T-H motif" evidence="2">
    <location>
        <begin position="105"/>
        <end position="124"/>
    </location>
</feature>
<dbReference type="PANTHER" id="PTHR30055">
    <property type="entry name" value="HTH-TYPE TRANSCRIPTIONAL REGULATOR RUTR"/>
    <property type="match status" value="1"/>
</dbReference>
<dbReference type="Gene3D" id="1.10.357.10">
    <property type="entry name" value="Tetracycline Repressor, domain 2"/>
    <property type="match status" value="1"/>
</dbReference>